<dbReference type="eggNOG" id="ENOG502TKGV">
    <property type="taxonomic scope" value="Eukaryota"/>
</dbReference>
<organism evidence="2 3">
    <name type="scientific">Caenorhabditis tropicalis</name>
    <dbReference type="NCBI Taxonomy" id="1561998"/>
    <lineage>
        <taxon>Eukaryota</taxon>
        <taxon>Metazoa</taxon>
        <taxon>Ecdysozoa</taxon>
        <taxon>Nematoda</taxon>
        <taxon>Chromadorea</taxon>
        <taxon>Rhabditida</taxon>
        <taxon>Rhabditina</taxon>
        <taxon>Rhabditomorpha</taxon>
        <taxon>Rhabditoidea</taxon>
        <taxon>Rhabditidae</taxon>
        <taxon>Peloderinae</taxon>
        <taxon>Caenorhabditis</taxon>
    </lineage>
</organism>
<sequence length="74" mass="8223">MSNCKQSCENTDHKDNGLNHDVGGINDMLDKEELKKKELPQMRGDVQGRIKSDLCQCGEKCGTVEPCGQNCKCH</sequence>
<dbReference type="AlphaFoldDB" id="A0A1I7UGD6"/>
<accession>A0A1I7UGD6</accession>
<evidence type="ECO:0000313" key="3">
    <source>
        <dbReference type="WBParaSite" id="Csp11.Scaffold629.g9056.t1"/>
    </source>
</evidence>
<keyword evidence="2" id="KW-1185">Reference proteome</keyword>
<evidence type="ECO:0000256" key="1">
    <source>
        <dbReference type="SAM" id="MobiDB-lite"/>
    </source>
</evidence>
<name>A0A1I7UGD6_9PELO</name>
<dbReference type="Proteomes" id="UP000095282">
    <property type="component" value="Unplaced"/>
</dbReference>
<protein>
    <submittedName>
        <fullName evidence="3">Six-cysteine peptide SCIFF</fullName>
    </submittedName>
</protein>
<proteinExistence type="predicted"/>
<evidence type="ECO:0000313" key="2">
    <source>
        <dbReference type="Proteomes" id="UP000095282"/>
    </source>
</evidence>
<reference evidence="3" key="1">
    <citation type="submission" date="2016-11" db="UniProtKB">
        <authorList>
            <consortium name="WormBaseParasite"/>
        </authorList>
    </citation>
    <scope>IDENTIFICATION</scope>
</reference>
<dbReference type="WBParaSite" id="Csp11.Scaffold629.g9056.t1">
    <property type="protein sequence ID" value="Csp11.Scaffold629.g9056.t1"/>
    <property type="gene ID" value="Csp11.Scaffold629.g9056"/>
</dbReference>
<feature type="region of interest" description="Disordered" evidence="1">
    <location>
        <begin position="1"/>
        <end position="24"/>
    </location>
</feature>